<dbReference type="PANTHER" id="PTHR15263">
    <property type="entry name" value="I-KAPPA-B-LIKE PROTEIN IKBL"/>
    <property type="match status" value="1"/>
</dbReference>
<dbReference type="OrthoDB" id="8062037at2759"/>
<gene>
    <name evidence="7" type="ORF">CYLTODRAFT_493897</name>
</gene>
<dbReference type="GO" id="GO:0005634">
    <property type="term" value="C:nucleus"/>
    <property type="evidence" value="ECO:0007669"/>
    <property type="project" value="UniProtKB-SubCell"/>
</dbReference>
<feature type="region of interest" description="Disordered" evidence="6">
    <location>
        <begin position="148"/>
        <end position="191"/>
    </location>
</feature>
<evidence type="ECO:0000256" key="6">
    <source>
        <dbReference type="SAM" id="MobiDB-lite"/>
    </source>
</evidence>
<evidence type="ECO:0000256" key="3">
    <source>
        <dbReference type="ARBA" id="ARBA00022737"/>
    </source>
</evidence>
<evidence type="ECO:0000313" key="7">
    <source>
        <dbReference type="EMBL" id="KIY63444.1"/>
    </source>
</evidence>
<evidence type="ECO:0000256" key="4">
    <source>
        <dbReference type="ARBA" id="ARBA00023043"/>
    </source>
</evidence>
<feature type="compositionally biased region" description="Basic and acidic residues" evidence="6">
    <location>
        <begin position="294"/>
        <end position="303"/>
    </location>
</feature>
<evidence type="ECO:0000256" key="2">
    <source>
        <dbReference type="ARBA" id="ARBA00022553"/>
    </source>
</evidence>
<proteinExistence type="predicted"/>
<keyword evidence="8" id="KW-1185">Reference proteome</keyword>
<feature type="compositionally biased region" description="Polar residues" evidence="6">
    <location>
        <begin position="368"/>
        <end position="384"/>
    </location>
</feature>
<feature type="compositionally biased region" description="Acidic residues" evidence="6">
    <location>
        <begin position="387"/>
        <end position="405"/>
    </location>
</feature>
<keyword evidence="4" id="KW-0040">ANK repeat</keyword>
<feature type="compositionally biased region" description="Basic and acidic residues" evidence="6">
    <location>
        <begin position="237"/>
        <end position="252"/>
    </location>
</feature>
<evidence type="ECO:0000256" key="1">
    <source>
        <dbReference type="ARBA" id="ARBA00004123"/>
    </source>
</evidence>
<feature type="region of interest" description="Disordered" evidence="6">
    <location>
        <begin position="455"/>
        <end position="509"/>
    </location>
</feature>
<name>A0A0D7AZW5_9AGAR</name>
<dbReference type="PANTHER" id="PTHR15263:SF1">
    <property type="entry name" value="NF-KAPPA-B INHIBITOR-LIKE PROTEIN 1"/>
    <property type="match status" value="1"/>
</dbReference>
<keyword evidence="2" id="KW-0597">Phosphoprotein</keyword>
<feature type="compositionally biased region" description="Basic and acidic residues" evidence="6">
    <location>
        <begin position="427"/>
        <end position="438"/>
    </location>
</feature>
<protein>
    <recommendedName>
        <fullName evidence="9">J domain-containing protein</fullName>
    </recommendedName>
</protein>
<dbReference type="EMBL" id="KN880695">
    <property type="protein sequence ID" value="KIY63444.1"/>
    <property type="molecule type" value="Genomic_DNA"/>
</dbReference>
<dbReference type="GO" id="GO:0043124">
    <property type="term" value="P:negative regulation of canonical NF-kappaB signal transduction"/>
    <property type="evidence" value="ECO:0007669"/>
    <property type="project" value="InterPro"/>
</dbReference>
<evidence type="ECO:0000256" key="5">
    <source>
        <dbReference type="ARBA" id="ARBA00023242"/>
    </source>
</evidence>
<evidence type="ECO:0008006" key="9">
    <source>
        <dbReference type="Google" id="ProtNLM"/>
    </source>
</evidence>
<feature type="compositionally biased region" description="Basic and acidic residues" evidence="6">
    <location>
        <begin position="334"/>
        <end position="358"/>
    </location>
</feature>
<keyword evidence="3" id="KW-0677">Repeat</keyword>
<dbReference type="Proteomes" id="UP000054007">
    <property type="component" value="Unassembled WGS sequence"/>
</dbReference>
<dbReference type="InterPro" id="IPR038753">
    <property type="entry name" value="NFKBIL1"/>
</dbReference>
<dbReference type="AlphaFoldDB" id="A0A0D7AZW5"/>
<feature type="region of interest" description="Disordered" evidence="6">
    <location>
        <begin position="237"/>
        <end position="438"/>
    </location>
</feature>
<comment type="subcellular location">
    <subcellularLocation>
        <location evidence="1">Nucleus</location>
    </subcellularLocation>
</comment>
<keyword evidence="5" id="KW-0539">Nucleus</keyword>
<sequence length="647" mass="73907">MASAPDMPYGRLRRLYGAAPGLVDPSQPQRLLHTSASKLAFATFDARTASSKEDLTDISRLRLQDDLNNAKRIVIETTPQGVPFWRFVPRAKWDDGVTDEGVWPRSVELSGELVEMDQDQWDVYKLDPYYECRVRPRPAPPLITAVLRQPPQTPAPATGTRKRAMAPPTPPDSAPGPSDTEAVFGSSGEEEDEVADMIVDEMMVDQPEPPLANAKPVAGPSVMPTPRTQRVREGILREREQRRAKISRRTEKISNPPVNFNFEEHIPRPPPPPPDNKRNLGNVNGCLKTPPDTHYTERIDTERNPIIWEAKGNTKRNRTMSPGEARRKIQSKRSARERAKLQRLAEEREARVRERERLFQQGGITEAQRAQSQGPEASSYTRAWTEQPDEPETIVEEDEDIEVEEDRPQGRAQTEAPQASGSSAADSDERNDSIAESMRKLAELDRDRPLWEEAARTRQARERAEEEANRAAAEERQKAEARRRAEEALRKARAKEQAAAAKDEEARRKREERAQHVRAEHYRQMRWVQWNDTVAVNRFIQTGQQFDRRGFTLDDPVTFDLVPWPILKRPLGLGAEDIDFASVEEFFRRLEQLRPHDYRTLLKQAQIRFHPDRWRAKNVYGSVDDAEKDCMETAVTTVSQTVTQLRG</sequence>
<evidence type="ECO:0000313" key="8">
    <source>
        <dbReference type="Proteomes" id="UP000054007"/>
    </source>
</evidence>
<reference evidence="7 8" key="1">
    <citation type="journal article" date="2015" name="Fungal Genet. Biol.">
        <title>Evolution of novel wood decay mechanisms in Agaricales revealed by the genome sequences of Fistulina hepatica and Cylindrobasidium torrendii.</title>
        <authorList>
            <person name="Floudas D."/>
            <person name="Held B.W."/>
            <person name="Riley R."/>
            <person name="Nagy L.G."/>
            <person name="Koehler G."/>
            <person name="Ransdell A.S."/>
            <person name="Younus H."/>
            <person name="Chow J."/>
            <person name="Chiniquy J."/>
            <person name="Lipzen A."/>
            <person name="Tritt A."/>
            <person name="Sun H."/>
            <person name="Haridas S."/>
            <person name="LaButti K."/>
            <person name="Ohm R.A."/>
            <person name="Kues U."/>
            <person name="Blanchette R.A."/>
            <person name="Grigoriev I.V."/>
            <person name="Minto R.E."/>
            <person name="Hibbett D.S."/>
        </authorList>
    </citation>
    <scope>NUCLEOTIDE SEQUENCE [LARGE SCALE GENOMIC DNA]</scope>
    <source>
        <strain evidence="7 8">FP15055 ss-10</strain>
    </source>
</reference>
<accession>A0A0D7AZW5</accession>
<dbReference type="STRING" id="1314674.A0A0D7AZW5"/>
<feature type="compositionally biased region" description="Polar residues" evidence="6">
    <location>
        <begin position="411"/>
        <end position="425"/>
    </location>
</feature>
<organism evidence="7 8">
    <name type="scientific">Cylindrobasidium torrendii FP15055 ss-10</name>
    <dbReference type="NCBI Taxonomy" id="1314674"/>
    <lineage>
        <taxon>Eukaryota</taxon>
        <taxon>Fungi</taxon>
        <taxon>Dikarya</taxon>
        <taxon>Basidiomycota</taxon>
        <taxon>Agaricomycotina</taxon>
        <taxon>Agaricomycetes</taxon>
        <taxon>Agaricomycetidae</taxon>
        <taxon>Agaricales</taxon>
        <taxon>Marasmiineae</taxon>
        <taxon>Physalacriaceae</taxon>
        <taxon>Cylindrobasidium</taxon>
    </lineage>
</organism>